<gene>
    <name evidence="1" type="ORF">HMPREF9336_00079</name>
</gene>
<dbReference type="Gene3D" id="1.10.287.1060">
    <property type="entry name" value="ESAT-6-like"/>
    <property type="match status" value="1"/>
</dbReference>
<name>E5XKR0_SEGRC</name>
<dbReference type="AlphaFoldDB" id="E5XKR0"/>
<comment type="caution">
    <text evidence="1">The sequence shown here is derived from an EMBL/GenBank/DDBJ whole genome shotgun (WGS) entry which is preliminary data.</text>
</comment>
<dbReference type="InterPro" id="IPR036689">
    <property type="entry name" value="ESAT-6-like_sf"/>
</dbReference>
<dbReference type="Pfam" id="PF06013">
    <property type="entry name" value="WXG100"/>
    <property type="match status" value="1"/>
</dbReference>
<proteinExistence type="predicted"/>
<dbReference type="EMBL" id="ACZI02000003">
    <property type="protein sequence ID" value="EFV15053.1"/>
    <property type="molecule type" value="Genomic_DNA"/>
</dbReference>
<reference evidence="1 2" key="1">
    <citation type="journal article" date="2011" name="Stand. Genomic Sci.">
        <title>High quality draft genome sequence of Segniliparus rugosus CDC 945(T)= (ATCC BAA-974(T)).</title>
        <authorList>
            <person name="Earl A.M."/>
            <person name="Desjardins C.A."/>
            <person name="Fitzgerald M.G."/>
            <person name="Arachchi H.M."/>
            <person name="Zeng Q."/>
            <person name="Mehta T."/>
            <person name="Griggs A."/>
            <person name="Birren B.W."/>
            <person name="Toney N.C."/>
            <person name="Carr J."/>
            <person name="Posey J."/>
            <person name="Butler W.R."/>
        </authorList>
    </citation>
    <scope>NUCLEOTIDE SEQUENCE [LARGE SCALE GENOMIC DNA]</scope>
    <source>
        <strain evidence="2">ATCC BAA-974 / DSM 45345 / CCUG 50838 / CIP 108380 / JCM 13579 / CDC 945</strain>
    </source>
</reference>
<evidence type="ECO:0000313" key="2">
    <source>
        <dbReference type="Proteomes" id="UP000004816"/>
    </source>
</evidence>
<dbReference type="HOGENOM" id="CLU_1958047_0_0_11"/>
<dbReference type="InterPro" id="IPR010310">
    <property type="entry name" value="T7SS_ESAT-6-like"/>
</dbReference>
<accession>E5XKR0</accession>
<dbReference type="Proteomes" id="UP000004816">
    <property type="component" value="Unassembled WGS sequence"/>
</dbReference>
<dbReference type="STRING" id="679197.HMPREF9336_00079"/>
<evidence type="ECO:0000313" key="1">
    <source>
        <dbReference type="EMBL" id="EFV15053.1"/>
    </source>
</evidence>
<dbReference type="SUPFAM" id="SSF140453">
    <property type="entry name" value="EsxAB dimer-like"/>
    <property type="match status" value="1"/>
</dbReference>
<dbReference type="NCBIfam" id="TIGR03930">
    <property type="entry name" value="WXG100_ESAT6"/>
    <property type="match status" value="1"/>
</dbReference>
<organism evidence="1 2">
    <name type="scientific">Segniliparus rugosus (strain ATCC BAA-974 / DSM 45345 / CCUG 50838 / CIP 108380 / JCM 13579 / CDC 945)</name>
    <dbReference type="NCBI Taxonomy" id="679197"/>
    <lineage>
        <taxon>Bacteria</taxon>
        <taxon>Bacillati</taxon>
        <taxon>Actinomycetota</taxon>
        <taxon>Actinomycetes</taxon>
        <taxon>Mycobacteriales</taxon>
        <taxon>Segniliparaceae</taxon>
        <taxon>Segniliparus</taxon>
    </lineage>
</organism>
<dbReference type="RefSeq" id="WP_007466744.1">
    <property type="nucleotide sequence ID" value="NZ_KI391954.1"/>
</dbReference>
<protein>
    <submittedName>
        <fullName evidence="1">WXG100 family type VII secretion target</fullName>
    </submittedName>
</protein>
<keyword evidence="2" id="KW-1185">Reference proteome</keyword>
<sequence>MSAQQGGGPGGGQVTASPEQIAATGKFAAAKAEEIESGVNGFASEVEEFCGSGWQGQASDAFKPPFDEWKAAMLDIGKALQSTSERLMSASHEYAQRETENKELIHKSDEKVQQAAREVAQLEGKGKG</sequence>